<keyword evidence="5" id="KW-0378">Hydrolase</keyword>
<feature type="domain" description="Type I restriction modification DNA specificity" evidence="4">
    <location>
        <begin position="17"/>
        <end position="164"/>
    </location>
</feature>
<dbReference type="EMBL" id="DXAV01000091">
    <property type="protein sequence ID" value="HIZ92685.1"/>
    <property type="molecule type" value="Genomic_DNA"/>
</dbReference>
<dbReference type="GO" id="GO:0003677">
    <property type="term" value="F:DNA binding"/>
    <property type="evidence" value="ECO:0007669"/>
    <property type="project" value="UniProtKB-KW"/>
</dbReference>
<dbReference type="InterPro" id="IPR051212">
    <property type="entry name" value="Type-I_RE_S_subunit"/>
</dbReference>
<keyword evidence="3" id="KW-0238">DNA-binding</keyword>
<dbReference type="InterPro" id="IPR044946">
    <property type="entry name" value="Restrct_endonuc_typeI_TRD_sf"/>
</dbReference>
<evidence type="ECO:0000259" key="4">
    <source>
        <dbReference type="Pfam" id="PF01420"/>
    </source>
</evidence>
<reference evidence="5" key="1">
    <citation type="journal article" date="2021" name="PeerJ">
        <title>Extensive microbial diversity within the chicken gut microbiome revealed by metagenomics and culture.</title>
        <authorList>
            <person name="Gilroy R."/>
            <person name="Ravi A."/>
            <person name="Getino M."/>
            <person name="Pursley I."/>
            <person name="Horton D.L."/>
            <person name="Alikhan N.F."/>
            <person name="Baker D."/>
            <person name="Gharbi K."/>
            <person name="Hall N."/>
            <person name="Watson M."/>
            <person name="Adriaenssens E.M."/>
            <person name="Foster-Nyarko E."/>
            <person name="Jarju S."/>
            <person name="Secka A."/>
            <person name="Antonio M."/>
            <person name="Oren A."/>
            <person name="Chaudhuri R.R."/>
            <person name="La Ragione R."/>
            <person name="Hildebrand F."/>
            <person name="Pallen M.J."/>
        </authorList>
    </citation>
    <scope>NUCLEOTIDE SEQUENCE</scope>
    <source>
        <strain evidence="5">CHK118-2852</strain>
    </source>
</reference>
<sequence length="166" mass="18371">MKSIFTINPKNKVADDVIAGFVPMINIADGYSNEFIFESKLWGDIKKGFTHFADGDIVVAKISPCLENRKSVIVTSLPNGIGAGTTELFVFRSQCVLPEYGLYFFKSDSFINNCAGTFNGVVGQQRVSKSIIENIKFPLSPISEQRRIVDAVHKVFAKLDAIMENL</sequence>
<dbReference type="Gene3D" id="3.90.220.20">
    <property type="entry name" value="DNA methylase specificity domains"/>
    <property type="match status" value="1"/>
</dbReference>
<evidence type="ECO:0000313" key="6">
    <source>
        <dbReference type="Proteomes" id="UP000824108"/>
    </source>
</evidence>
<dbReference type="EC" id="3.1.21.-" evidence="5"/>
<accession>A0A9D2H130</accession>
<comment type="similarity">
    <text evidence="1">Belongs to the type-I restriction system S methylase family.</text>
</comment>
<dbReference type="Proteomes" id="UP000824108">
    <property type="component" value="Unassembled WGS sequence"/>
</dbReference>
<proteinExistence type="inferred from homology"/>
<keyword evidence="5" id="KW-0255">Endonuclease</keyword>
<evidence type="ECO:0000256" key="2">
    <source>
        <dbReference type="ARBA" id="ARBA00022747"/>
    </source>
</evidence>
<dbReference type="GO" id="GO:0004519">
    <property type="term" value="F:endonuclease activity"/>
    <property type="evidence" value="ECO:0007669"/>
    <property type="project" value="UniProtKB-KW"/>
</dbReference>
<organism evidence="5 6">
    <name type="scientific">Candidatus Bacteroides merdavium</name>
    <dbReference type="NCBI Taxonomy" id="2838472"/>
    <lineage>
        <taxon>Bacteria</taxon>
        <taxon>Pseudomonadati</taxon>
        <taxon>Bacteroidota</taxon>
        <taxon>Bacteroidia</taxon>
        <taxon>Bacteroidales</taxon>
        <taxon>Bacteroidaceae</taxon>
        <taxon>Bacteroides</taxon>
    </lineage>
</organism>
<dbReference type="InterPro" id="IPR000055">
    <property type="entry name" value="Restrct_endonuc_typeI_TRD"/>
</dbReference>
<evidence type="ECO:0000256" key="3">
    <source>
        <dbReference type="ARBA" id="ARBA00023125"/>
    </source>
</evidence>
<dbReference type="GO" id="GO:0016787">
    <property type="term" value="F:hydrolase activity"/>
    <property type="evidence" value="ECO:0007669"/>
    <property type="project" value="UniProtKB-KW"/>
</dbReference>
<dbReference type="SUPFAM" id="SSF116734">
    <property type="entry name" value="DNA methylase specificity domain"/>
    <property type="match status" value="1"/>
</dbReference>
<dbReference type="Pfam" id="PF01420">
    <property type="entry name" value="Methylase_S"/>
    <property type="match status" value="1"/>
</dbReference>
<dbReference type="CDD" id="cd17260">
    <property type="entry name" value="RMtype1_S_EcoEI-TRD1-CR1_like"/>
    <property type="match status" value="1"/>
</dbReference>
<keyword evidence="2" id="KW-0680">Restriction system</keyword>
<dbReference type="GO" id="GO:0009307">
    <property type="term" value="P:DNA restriction-modification system"/>
    <property type="evidence" value="ECO:0007669"/>
    <property type="project" value="UniProtKB-KW"/>
</dbReference>
<keyword evidence="5" id="KW-0540">Nuclease</keyword>
<dbReference type="PANTHER" id="PTHR43140:SF1">
    <property type="entry name" value="TYPE I RESTRICTION ENZYME ECOKI SPECIFICITY SUBUNIT"/>
    <property type="match status" value="1"/>
</dbReference>
<comment type="caution">
    <text evidence="5">The sequence shown here is derived from an EMBL/GenBank/DDBJ whole genome shotgun (WGS) entry which is preliminary data.</text>
</comment>
<protein>
    <submittedName>
        <fullName evidence="5">Restriction endonuclease subunit S</fullName>
        <ecNumber evidence="5">3.1.21.-</ecNumber>
    </submittedName>
</protein>
<dbReference type="PANTHER" id="PTHR43140">
    <property type="entry name" value="TYPE-1 RESTRICTION ENZYME ECOKI SPECIFICITY PROTEIN"/>
    <property type="match status" value="1"/>
</dbReference>
<reference evidence="5" key="2">
    <citation type="submission" date="2021-04" db="EMBL/GenBank/DDBJ databases">
        <authorList>
            <person name="Gilroy R."/>
        </authorList>
    </citation>
    <scope>NUCLEOTIDE SEQUENCE</scope>
    <source>
        <strain evidence="5">CHK118-2852</strain>
    </source>
</reference>
<evidence type="ECO:0000256" key="1">
    <source>
        <dbReference type="ARBA" id="ARBA00010923"/>
    </source>
</evidence>
<evidence type="ECO:0000313" key="5">
    <source>
        <dbReference type="EMBL" id="HIZ92685.1"/>
    </source>
</evidence>
<name>A0A9D2H130_9BACE</name>
<gene>
    <name evidence="5" type="ORF">H9807_11325</name>
</gene>
<dbReference type="AlphaFoldDB" id="A0A9D2H130"/>